<evidence type="ECO:0000256" key="3">
    <source>
        <dbReference type="ARBA" id="ARBA00022771"/>
    </source>
</evidence>
<dbReference type="AlphaFoldDB" id="A0A7S1NKC2"/>
<protein>
    <recommendedName>
        <fullName evidence="8">C2HC/C3H-type domain-containing protein</fullName>
    </recommendedName>
</protein>
<feature type="region of interest" description="Disordered" evidence="7">
    <location>
        <begin position="66"/>
        <end position="90"/>
    </location>
</feature>
<gene>
    <name evidence="9" type="ORF">EGYM00392_LOCUS36510</name>
</gene>
<proteinExistence type="inferred from homology"/>
<keyword evidence="5" id="KW-0175">Coiled coil</keyword>
<dbReference type="InterPro" id="IPR026104">
    <property type="entry name" value="ZNF_C2HC_dom_1C"/>
</dbReference>
<evidence type="ECO:0000256" key="5">
    <source>
        <dbReference type="ARBA" id="ARBA00023054"/>
    </source>
</evidence>
<comment type="similarity">
    <text evidence="1">Belongs to the ZC2HC1 family.</text>
</comment>
<feature type="domain" description="C2HC/C3H-type" evidence="8">
    <location>
        <begin position="592"/>
        <end position="621"/>
    </location>
</feature>
<dbReference type="EMBL" id="HBGA01097821">
    <property type="protein sequence ID" value="CAD9025382.1"/>
    <property type="molecule type" value="Transcribed_RNA"/>
</dbReference>
<dbReference type="GO" id="GO:0008270">
    <property type="term" value="F:zinc ion binding"/>
    <property type="evidence" value="ECO:0007669"/>
    <property type="project" value="UniProtKB-KW"/>
</dbReference>
<evidence type="ECO:0000256" key="2">
    <source>
        <dbReference type="ARBA" id="ARBA00022723"/>
    </source>
</evidence>
<evidence type="ECO:0000313" key="9">
    <source>
        <dbReference type="EMBL" id="CAD9025382.1"/>
    </source>
</evidence>
<dbReference type="InterPro" id="IPR049899">
    <property type="entry name" value="Znf_C2HC_C3H"/>
</dbReference>
<evidence type="ECO:0000256" key="6">
    <source>
        <dbReference type="PROSITE-ProRule" id="PRU01371"/>
    </source>
</evidence>
<keyword evidence="2" id="KW-0479">Metal-binding</keyword>
<feature type="region of interest" description="Disordered" evidence="7">
    <location>
        <begin position="163"/>
        <end position="308"/>
    </location>
</feature>
<dbReference type="Pfam" id="PF13913">
    <property type="entry name" value="zf-C2HC_2"/>
    <property type="match status" value="2"/>
</dbReference>
<keyword evidence="4" id="KW-0862">Zinc</keyword>
<evidence type="ECO:0000259" key="8">
    <source>
        <dbReference type="PROSITE" id="PS52027"/>
    </source>
</evidence>
<dbReference type="PANTHER" id="PTHR14649">
    <property type="entry name" value="ZINC FINGER C2HC DOMAIN-CONTAINING PROTEIN 1C"/>
    <property type="match status" value="1"/>
</dbReference>
<dbReference type="PANTHER" id="PTHR14649:SF1">
    <property type="entry name" value="ZINC FINGER C2HC DOMAIN-CONTAINING PROTEIN 1C"/>
    <property type="match status" value="1"/>
</dbReference>
<feature type="compositionally biased region" description="Basic and acidic residues" evidence="7">
    <location>
        <begin position="67"/>
        <end position="76"/>
    </location>
</feature>
<evidence type="ECO:0000256" key="7">
    <source>
        <dbReference type="SAM" id="MobiDB-lite"/>
    </source>
</evidence>
<organism evidence="9">
    <name type="scientific">Eutreptiella gymnastica</name>
    <dbReference type="NCBI Taxonomy" id="73025"/>
    <lineage>
        <taxon>Eukaryota</taxon>
        <taxon>Discoba</taxon>
        <taxon>Euglenozoa</taxon>
        <taxon>Euglenida</taxon>
        <taxon>Spirocuta</taxon>
        <taxon>Euglenophyceae</taxon>
        <taxon>Eutreptiales</taxon>
        <taxon>Eutreptiaceae</taxon>
        <taxon>Eutreptiella</taxon>
    </lineage>
</organism>
<dbReference type="PROSITE" id="PS52027">
    <property type="entry name" value="ZF_C2HC_C3H"/>
    <property type="match status" value="1"/>
</dbReference>
<evidence type="ECO:0000256" key="4">
    <source>
        <dbReference type="ARBA" id="ARBA00022833"/>
    </source>
</evidence>
<accession>A0A7S1NKC2</accession>
<feature type="compositionally biased region" description="Low complexity" evidence="7">
    <location>
        <begin position="545"/>
        <end position="558"/>
    </location>
</feature>
<name>A0A7S1NKC2_9EUGL</name>
<reference evidence="9" key="1">
    <citation type="submission" date="2021-01" db="EMBL/GenBank/DDBJ databases">
        <authorList>
            <person name="Corre E."/>
            <person name="Pelletier E."/>
            <person name="Niang G."/>
            <person name="Scheremetjew M."/>
            <person name="Finn R."/>
            <person name="Kale V."/>
            <person name="Holt S."/>
            <person name="Cochrane G."/>
            <person name="Meng A."/>
            <person name="Brown T."/>
            <person name="Cohen L."/>
        </authorList>
    </citation>
    <scope>NUCLEOTIDE SEQUENCE</scope>
    <source>
        <strain evidence="9">NIES-381</strain>
    </source>
</reference>
<evidence type="ECO:0000256" key="1">
    <source>
        <dbReference type="ARBA" id="ARBA00010843"/>
    </source>
</evidence>
<feature type="region of interest" description="Disordered" evidence="7">
    <location>
        <begin position="541"/>
        <end position="578"/>
    </location>
</feature>
<keyword evidence="3 6" id="KW-0863">Zinc-finger</keyword>
<sequence length="638" mass="69699">MSRSDQLVQDYARKRQAQIERAKALRESRQWVQEEDAALGCGIMSSPMLATSRDHKSYVASGCGSTHTKEEDHHLVDSTGSNSKGILGHQATRRWASPIVRRPKPIHNYGGGDADPNVICDPHVQRASQHLVGVQLNPNGWCQMSSTSVDVVDQSEPPPAPITLHTIPPLGHPRRQWTSLGGPGSADVPPAQSTLRPVEPPLPIADPIRGLDQLQGRPLDRSDHDITISNASFSSCGEDDRADGASVRRSSLGRLSPMPSTLGHRPSRSAEHPPLGLPRSHSTDSASLGRIQDPALRTSERFESPPMRAICDPGRSVSITANDVQYAVEIGVVTQSQASHLWEIFKSLPSADTPERGSRTSFDDEVHPATITSIPFDEIPVNFHPGTPLNRRHSISPNRNPPNRRLAYAVSSPSPVRSPLPFAVQGAGYTITDSTPSHHSLTPEPGQEVTRTADVSYEAAETDDVQGLKQIRELHLERCGSCNRNFRLDVLAKHEQICQRVYGNTRKPFNPMEQRMPQEAAALCRAVEPIGSDDRPLVISAGMASLPPGSQQSSLPSGFPDPEDRPVQLSGAAEGSCPHSIRSTLTEGHEEDRQECPHCHRWFNPDAHARHVPKCKFVKARPGPPPKPNQREMVGFCK</sequence>